<evidence type="ECO:0000256" key="1">
    <source>
        <dbReference type="SAM" id="MobiDB-lite"/>
    </source>
</evidence>
<feature type="non-terminal residue" evidence="2">
    <location>
        <position position="1"/>
    </location>
</feature>
<feature type="compositionally biased region" description="Basic and acidic residues" evidence="1">
    <location>
        <begin position="342"/>
        <end position="360"/>
    </location>
</feature>
<proteinExistence type="predicted"/>
<gene>
    <name evidence="2" type="ORF">EJB05_06797</name>
</gene>
<evidence type="ECO:0000313" key="2">
    <source>
        <dbReference type="EMBL" id="TVU47205.1"/>
    </source>
</evidence>
<comment type="caution">
    <text evidence="2">The sequence shown here is derived from an EMBL/GenBank/DDBJ whole genome shotgun (WGS) entry which is preliminary data.</text>
</comment>
<accession>A0A5J9WGX3</accession>
<sequence>MMGSTATILSQLHAEGGLEEWGRWSLIGSSGQMGPNLVRLYICQPSKNRGRAPRLGTRSPEKGEGWTAGEEVLSNRVGTAMLMRNKSGEYAFLPKRLCARRILCFLKRHGLERAAHQLEKETTVFFDVNHLTFLATCARWDELASYVDLFVRSNDPEPPSREALKFSYFLHIFRVLAMIAAGHSQAEAVGKLYPVLDEAEAKANPRKAALPAFFHKVRQNPPRGPSTWMAIWAGAAKRLKDLALKCPELKGKLHLPHYAPKRWQINLSGVRPVLRPLTKKVKKQKARDIACFIKEKRWAIHTLFCFLLAGDNEKPFSNATSDSLLSDLQVGLAVLQDTTDESGVRGGDEMHGSEAEDASKLKKRKISAEMLEITDADVDTRLKTRKLSSPL</sequence>
<dbReference type="PANTHER" id="PTHR36478">
    <property type="entry name" value="OS04G0614237 PROTEIN-RELATED"/>
    <property type="match status" value="1"/>
</dbReference>
<dbReference type="Proteomes" id="UP000324897">
    <property type="component" value="Chromosome 5"/>
</dbReference>
<feature type="region of interest" description="Disordered" evidence="1">
    <location>
        <begin position="340"/>
        <end position="361"/>
    </location>
</feature>
<evidence type="ECO:0008006" key="4">
    <source>
        <dbReference type="Google" id="ProtNLM"/>
    </source>
</evidence>
<dbReference type="PANTHER" id="PTHR36478:SF18">
    <property type="entry name" value="LISH DOMAIN-CONTAINING PROTEIN"/>
    <property type="match status" value="1"/>
</dbReference>
<dbReference type="AlphaFoldDB" id="A0A5J9WGX3"/>
<protein>
    <recommendedName>
        <fullName evidence="4">LisH domain-containing protein</fullName>
    </recommendedName>
</protein>
<name>A0A5J9WGX3_9POAL</name>
<evidence type="ECO:0000313" key="3">
    <source>
        <dbReference type="Proteomes" id="UP000324897"/>
    </source>
</evidence>
<keyword evidence="3" id="KW-1185">Reference proteome</keyword>
<organism evidence="2 3">
    <name type="scientific">Eragrostis curvula</name>
    <name type="common">weeping love grass</name>
    <dbReference type="NCBI Taxonomy" id="38414"/>
    <lineage>
        <taxon>Eukaryota</taxon>
        <taxon>Viridiplantae</taxon>
        <taxon>Streptophyta</taxon>
        <taxon>Embryophyta</taxon>
        <taxon>Tracheophyta</taxon>
        <taxon>Spermatophyta</taxon>
        <taxon>Magnoliopsida</taxon>
        <taxon>Liliopsida</taxon>
        <taxon>Poales</taxon>
        <taxon>Poaceae</taxon>
        <taxon>PACMAD clade</taxon>
        <taxon>Chloridoideae</taxon>
        <taxon>Eragrostideae</taxon>
        <taxon>Eragrostidinae</taxon>
        <taxon>Eragrostis</taxon>
    </lineage>
</organism>
<reference evidence="2 3" key="1">
    <citation type="journal article" date="2019" name="Sci. Rep.">
        <title>A high-quality genome of Eragrostis curvula grass provides insights into Poaceae evolution and supports new strategies to enhance forage quality.</title>
        <authorList>
            <person name="Carballo J."/>
            <person name="Santos B.A.C.M."/>
            <person name="Zappacosta D."/>
            <person name="Garbus I."/>
            <person name="Selva J.P."/>
            <person name="Gallo C.A."/>
            <person name="Diaz A."/>
            <person name="Albertini E."/>
            <person name="Caccamo M."/>
            <person name="Echenique V."/>
        </authorList>
    </citation>
    <scope>NUCLEOTIDE SEQUENCE [LARGE SCALE GENOMIC DNA]</scope>
    <source>
        <strain evidence="3">cv. Victoria</strain>
        <tissue evidence="2">Leaf</tissue>
    </source>
</reference>
<dbReference type="Gramene" id="TVU47205">
    <property type="protein sequence ID" value="TVU47205"/>
    <property type="gene ID" value="EJB05_06797"/>
</dbReference>
<dbReference type="EMBL" id="RWGY01000004">
    <property type="protein sequence ID" value="TVU47205.1"/>
    <property type="molecule type" value="Genomic_DNA"/>
</dbReference>